<dbReference type="PROSITE" id="PS50181">
    <property type="entry name" value="FBOX"/>
    <property type="match status" value="1"/>
</dbReference>
<dbReference type="PANTHER" id="PTHR44586">
    <property type="entry name" value="F-BOX DOMAIN CONTAINING PROTEIN, EXPRESSED"/>
    <property type="match status" value="1"/>
</dbReference>
<evidence type="ECO:0000313" key="2">
    <source>
        <dbReference type="EMBL" id="PWZ04503.1"/>
    </source>
</evidence>
<comment type="caution">
    <text evidence="2">The sequence shown here is derived from an EMBL/GenBank/DDBJ whole genome shotgun (WGS) entry which is preliminary data.</text>
</comment>
<dbReference type="ExpressionAtlas" id="A0A3L6D8I6">
    <property type="expression patterns" value="baseline"/>
</dbReference>
<sequence>MFNMKLIEKLRFILSKFSTDPKLIDKSRFEASEFSTLFDPNTMEKTAEDLPFDVLWLIFANLELPDLVRAGSVCSIWRDIYTSLCNSGSYNPQYTPYLLYTSESAGARAACLYSLAEKKTYTLTLPDPPLRSRYIFGSSYGWIATADERSELHIVNPITGDQIALPSVITIEWVKPIFSDTGAICGYEHSGYSGVWITSGIPSIFDLSELRDYLFTRSFCLQIHLRENILWCSSITHTVSFHLQEQGMIGGLCCHMAIPMKIAYLMAGCCMPALDLEKSMNLILVPPAMTHKILLDRVKDIYDEKIYIVQASCGQLLQIWRYDDTLEEGDGEEEYHSDSELALDRELPWYSTSMIKVHKVEPASKKLVEISSLGANALFLGHNQSLCLHAEEHPQLKANHVYFADDEPYTAFKNKQRDIGVFDLEHNRSEKIVSPQLWSNWPAPVWLVPNPRRISLSLCK</sequence>
<dbReference type="Proteomes" id="UP000251960">
    <property type="component" value="Unassembled WGS sequence"/>
</dbReference>
<dbReference type="InterPro" id="IPR001810">
    <property type="entry name" value="F-box_dom"/>
</dbReference>
<dbReference type="InterPro" id="IPR005174">
    <property type="entry name" value="KIB1-4_b-propeller"/>
</dbReference>
<accession>A0A3L6D8I6</accession>
<dbReference type="PANTHER" id="PTHR44586:SF6">
    <property type="entry name" value="OS11G0579600 PROTEIN"/>
    <property type="match status" value="1"/>
</dbReference>
<dbReference type="AlphaFoldDB" id="A0A3L6D8I6"/>
<protein>
    <recommendedName>
        <fullName evidence="1">F-box domain-containing protein</fullName>
    </recommendedName>
</protein>
<dbReference type="Pfam" id="PF12937">
    <property type="entry name" value="F-box-like"/>
    <property type="match status" value="1"/>
</dbReference>
<dbReference type="CDD" id="cd09917">
    <property type="entry name" value="F-box_SF"/>
    <property type="match status" value="1"/>
</dbReference>
<proteinExistence type="predicted"/>
<evidence type="ECO:0000313" key="3">
    <source>
        <dbReference type="Proteomes" id="UP000251960"/>
    </source>
</evidence>
<dbReference type="SUPFAM" id="SSF81383">
    <property type="entry name" value="F-box domain"/>
    <property type="match status" value="1"/>
</dbReference>
<dbReference type="Gene3D" id="1.20.1280.50">
    <property type="match status" value="1"/>
</dbReference>
<feature type="domain" description="F-box" evidence="1">
    <location>
        <begin position="44"/>
        <end position="93"/>
    </location>
</feature>
<evidence type="ECO:0000259" key="1">
    <source>
        <dbReference type="PROSITE" id="PS50181"/>
    </source>
</evidence>
<dbReference type="InterPro" id="IPR036047">
    <property type="entry name" value="F-box-like_dom_sf"/>
</dbReference>
<dbReference type="EMBL" id="NCVQ01000193">
    <property type="protein sequence ID" value="PWZ04503.1"/>
    <property type="molecule type" value="Genomic_DNA"/>
</dbReference>
<name>A0A3L6D8I6_MAIZE</name>
<gene>
    <name evidence="2" type="ORF">Zm00014a_041272</name>
</gene>
<dbReference type="Pfam" id="PF03478">
    <property type="entry name" value="Beta-prop_KIB1-4"/>
    <property type="match status" value="1"/>
</dbReference>
<reference evidence="2 3" key="1">
    <citation type="journal article" date="2018" name="Nat. Genet.">
        <title>Extensive intraspecific gene order and gene structural variations between Mo17 and other maize genomes.</title>
        <authorList>
            <person name="Sun S."/>
            <person name="Zhou Y."/>
            <person name="Chen J."/>
            <person name="Shi J."/>
            <person name="Zhao H."/>
            <person name="Zhao H."/>
            <person name="Song W."/>
            <person name="Zhang M."/>
            <person name="Cui Y."/>
            <person name="Dong X."/>
            <person name="Liu H."/>
            <person name="Ma X."/>
            <person name="Jiao Y."/>
            <person name="Wang B."/>
            <person name="Wei X."/>
            <person name="Stein J.C."/>
            <person name="Glaubitz J.C."/>
            <person name="Lu F."/>
            <person name="Yu G."/>
            <person name="Liang C."/>
            <person name="Fengler K."/>
            <person name="Li B."/>
            <person name="Rafalski A."/>
            <person name="Schnable P.S."/>
            <person name="Ware D.H."/>
            <person name="Buckler E.S."/>
            <person name="Lai J."/>
        </authorList>
    </citation>
    <scope>NUCLEOTIDE SEQUENCE [LARGE SCALE GENOMIC DNA]</scope>
    <source>
        <strain evidence="3">cv. Missouri 17</strain>
        <tissue evidence="2">Seedling</tissue>
    </source>
</reference>
<organism evidence="2 3">
    <name type="scientific">Zea mays</name>
    <name type="common">Maize</name>
    <dbReference type="NCBI Taxonomy" id="4577"/>
    <lineage>
        <taxon>Eukaryota</taxon>
        <taxon>Viridiplantae</taxon>
        <taxon>Streptophyta</taxon>
        <taxon>Embryophyta</taxon>
        <taxon>Tracheophyta</taxon>
        <taxon>Spermatophyta</taxon>
        <taxon>Magnoliopsida</taxon>
        <taxon>Liliopsida</taxon>
        <taxon>Poales</taxon>
        <taxon>Poaceae</taxon>
        <taxon>PACMAD clade</taxon>
        <taxon>Panicoideae</taxon>
        <taxon>Andropogonodae</taxon>
        <taxon>Andropogoneae</taxon>
        <taxon>Tripsacinae</taxon>
        <taxon>Zea</taxon>
    </lineage>
</organism>